<dbReference type="FunFam" id="3.30.230.10:FF:000017">
    <property type="entry name" value="Galactokinase"/>
    <property type="match status" value="1"/>
</dbReference>
<dbReference type="GO" id="GO:0005524">
    <property type="term" value="F:ATP binding"/>
    <property type="evidence" value="ECO:0007669"/>
    <property type="project" value="UniProtKB-KW"/>
</dbReference>
<evidence type="ECO:0000256" key="7">
    <source>
        <dbReference type="ARBA" id="ARBA00022840"/>
    </source>
</evidence>
<evidence type="ECO:0000313" key="14">
    <source>
        <dbReference type="EMBL" id="KAJ1684269.1"/>
    </source>
</evidence>
<evidence type="ECO:0000256" key="1">
    <source>
        <dbReference type="ARBA" id="ARBA00006566"/>
    </source>
</evidence>
<evidence type="ECO:0000259" key="11">
    <source>
        <dbReference type="Pfam" id="PF00288"/>
    </source>
</evidence>
<reference evidence="14" key="1">
    <citation type="journal article" date="2022" name="Cell">
        <title>Repeat-based holocentromeres influence genome architecture and karyotype evolution.</title>
        <authorList>
            <person name="Hofstatter P.G."/>
            <person name="Thangavel G."/>
            <person name="Lux T."/>
            <person name="Neumann P."/>
            <person name="Vondrak T."/>
            <person name="Novak P."/>
            <person name="Zhang M."/>
            <person name="Costa L."/>
            <person name="Castellani M."/>
            <person name="Scott A."/>
            <person name="Toegelov H."/>
            <person name="Fuchs J."/>
            <person name="Mata-Sucre Y."/>
            <person name="Dias Y."/>
            <person name="Vanzela A.L.L."/>
            <person name="Huettel B."/>
            <person name="Almeida C.C.S."/>
            <person name="Simkova H."/>
            <person name="Souza G."/>
            <person name="Pedrosa-Harand A."/>
            <person name="Macas J."/>
            <person name="Mayer K.F.X."/>
            <person name="Houben A."/>
            <person name="Marques A."/>
        </authorList>
    </citation>
    <scope>NUCLEOTIDE SEQUENCE</scope>
    <source>
        <strain evidence="14">RhyBre1mFocal</strain>
    </source>
</reference>
<dbReference type="InterPro" id="IPR014721">
    <property type="entry name" value="Ribsml_uS5_D2-typ_fold_subgr"/>
</dbReference>
<dbReference type="Pfam" id="PF10509">
    <property type="entry name" value="GalKase_gal_bdg"/>
    <property type="match status" value="1"/>
</dbReference>
<keyword evidence="3" id="KW-0808">Transferase</keyword>
<dbReference type="Gene3D" id="3.30.230.10">
    <property type="match status" value="1"/>
</dbReference>
<dbReference type="InterPro" id="IPR006204">
    <property type="entry name" value="GHMP_kinase_N_dom"/>
</dbReference>
<comment type="similarity">
    <text evidence="1">Belongs to the GHMP kinase family. GalK subfamily.</text>
</comment>
<evidence type="ECO:0000256" key="6">
    <source>
        <dbReference type="ARBA" id="ARBA00022777"/>
    </source>
</evidence>
<evidence type="ECO:0000256" key="8">
    <source>
        <dbReference type="ARBA" id="ARBA00022842"/>
    </source>
</evidence>
<feature type="domain" description="GHMP kinase N-terminal" evidence="11">
    <location>
        <begin position="133"/>
        <end position="222"/>
    </location>
</feature>
<dbReference type="GO" id="GO:0006012">
    <property type="term" value="P:galactose metabolic process"/>
    <property type="evidence" value="ECO:0007669"/>
    <property type="project" value="InterPro"/>
</dbReference>
<feature type="region of interest" description="Disordered" evidence="10">
    <location>
        <begin position="1"/>
        <end position="40"/>
    </location>
</feature>
<evidence type="ECO:0000256" key="3">
    <source>
        <dbReference type="ARBA" id="ARBA00022679"/>
    </source>
</evidence>
<sequence>MVVPASLVTDDSSEDQPDVPPARPHRRPRTAAAPEWVRPWSDAEGRRTAVETFRDRFDDEPDLVAAAPGRVNLIGEHTDYNDGLCLPLALPHSTYVAVRRRDDDRVIIASGLEDAPWTGRLEDLGTARGWPAYVAGVAWALREAGHDVPGFELAVEGVVPLGAGLSSSAALECATGTALLALLEVEESRETRLALARAGIRAENEVAGAATGGMDQTVAVLGAPASALLLDCRSWATELIPFDPASGGLELLVVDTRAHHQLTDGAYEGRRRACERAAAAIGVDSLRDATADQVAAIEDEELRRRARHVVTEIDRVDECADALRSGAWDRVGELMSASHVSLRDDFEISCPELDLVVDTAQAYGALGARMTGGGFGGSAIALVRQDDVPTVARAVTDAFAAEGYDAPGFLPAPASAPARVLSELHLIR</sequence>
<dbReference type="SUPFAM" id="SSF55060">
    <property type="entry name" value="GHMP Kinase, C-terminal domain"/>
    <property type="match status" value="1"/>
</dbReference>
<proteinExistence type="inferred from homology"/>
<dbReference type="AlphaFoldDB" id="A0A9P9Z8G0"/>
<dbReference type="PANTHER" id="PTHR10457:SF7">
    <property type="entry name" value="GALACTOKINASE-RELATED"/>
    <property type="match status" value="1"/>
</dbReference>
<evidence type="ECO:0000256" key="10">
    <source>
        <dbReference type="SAM" id="MobiDB-lite"/>
    </source>
</evidence>
<dbReference type="Pfam" id="PF08544">
    <property type="entry name" value="GHMP_kinases_C"/>
    <property type="match status" value="1"/>
</dbReference>
<name>A0A9P9Z8G0_9POAL</name>
<dbReference type="FunFam" id="3.30.70.890:FF:000001">
    <property type="entry name" value="Galactokinase"/>
    <property type="match status" value="1"/>
</dbReference>
<dbReference type="InterPro" id="IPR000705">
    <property type="entry name" value="Galactokinase"/>
</dbReference>
<protein>
    <recommendedName>
        <fullName evidence="16">Galactokinase</fullName>
    </recommendedName>
</protein>
<dbReference type="InterPro" id="IPR020568">
    <property type="entry name" value="Ribosomal_Su5_D2-typ_SF"/>
</dbReference>
<dbReference type="InterPro" id="IPR036554">
    <property type="entry name" value="GHMP_kinase_C_sf"/>
</dbReference>
<evidence type="ECO:0008006" key="16">
    <source>
        <dbReference type="Google" id="ProtNLM"/>
    </source>
</evidence>
<evidence type="ECO:0000256" key="2">
    <source>
        <dbReference type="ARBA" id="ARBA00022490"/>
    </source>
</evidence>
<dbReference type="PANTHER" id="PTHR10457">
    <property type="entry name" value="MEVALONATE KINASE/GALACTOKINASE"/>
    <property type="match status" value="1"/>
</dbReference>
<feature type="domain" description="Galactokinase N-terminal" evidence="13">
    <location>
        <begin position="51"/>
        <end position="100"/>
    </location>
</feature>
<evidence type="ECO:0000256" key="9">
    <source>
        <dbReference type="ARBA" id="ARBA00023277"/>
    </source>
</evidence>
<dbReference type="PRINTS" id="PR00959">
    <property type="entry name" value="MEVGALKINASE"/>
</dbReference>
<evidence type="ECO:0000259" key="13">
    <source>
        <dbReference type="Pfam" id="PF10509"/>
    </source>
</evidence>
<dbReference type="PROSITE" id="PS00106">
    <property type="entry name" value="GALACTOKINASE"/>
    <property type="match status" value="1"/>
</dbReference>
<evidence type="ECO:0000313" key="15">
    <source>
        <dbReference type="Proteomes" id="UP001151287"/>
    </source>
</evidence>
<evidence type="ECO:0000256" key="4">
    <source>
        <dbReference type="ARBA" id="ARBA00022723"/>
    </source>
</evidence>
<keyword evidence="6" id="KW-0418">Kinase</keyword>
<dbReference type="SUPFAM" id="SSF54211">
    <property type="entry name" value="Ribosomal protein S5 domain 2-like"/>
    <property type="match status" value="1"/>
</dbReference>
<dbReference type="GO" id="GO:0004335">
    <property type="term" value="F:galactokinase activity"/>
    <property type="evidence" value="ECO:0007669"/>
    <property type="project" value="InterPro"/>
</dbReference>
<dbReference type="Pfam" id="PF00288">
    <property type="entry name" value="GHMP_kinases_N"/>
    <property type="match status" value="1"/>
</dbReference>
<dbReference type="GO" id="GO:0046872">
    <property type="term" value="F:metal ion binding"/>
    <property type="evidence" value="ECO:0007669"/>
    <property type="project" value="UniProtKB-KW"/>
</dbReference>
<keyword evidence="7" id="KW-0067">ATP-binding</keyword>
<evidence type="ECO:0000259" key="12">
    <source>
        <dbReference type="Pfam" id="PF08544"/>
    </source>
</evidence>
<comment type="caution">
    <text evidence="14">The sequence shown here is derived from an EMBL/GenBank/DDBJ whole genome shotgun (WGS) entry which is preliminary data.</text>
</comment>
<keyword evidence="9" id="KW-0119">Carbohydrate metabolism</keyword>
<dbReference type="Proteomes" id="UP001151287">
    <property type="component" value="Unassembled WGS sequence"/>
</dbReference>
<keyword evidence="15" id="KW-1185">Reference proteome</keyword>
<dbReference type="GO" id="GO:0005829">
    <property type="term" value="C:cytosol"/>
    <property type="evidence" value="ECO:0007669"/>
    <property type="project" value="TreeGrafter"/>
</dbReference>
<keyword evidence="2" id="KW-0963">Cytoplasm</keyword>
<dbReference type="InterPro" id="IPR019539">
    <property type="entry name" value="GalKase_N"/>
</dbReference>
<keyword evidence="8" id="KW-0460">Magnesium</keyword>
<dbReference type="EMBL" id="JAMQYH010000041">
    <property type="protein sequence ID" value="KAJ1684269.1"/>
    <property type="molecule type" value="Genomic_DNA"/>
</dbReference>
<dbReference type="OrthoDB" id="275179at2759"/>
<dbReference type="Gene3D" id="3.30.70.890">
    <property type="entry name" value="GHMP kinase, C-terminal domain"/>
    <property type="match status" value="1"/>
</dbReference>
<dbReference type="PROSITE" id="PS00627">
    <property type="entry name" value="GHMP_KINASES_ATP"/>
    <property type="match status" value="1"/>
</dbReference>
<keyword evidence="4" id="KW-0479">Metal-binding</keyword>
<gene>
    <name evidence="14" type="ORF">LUZ63_020562</name>
</gene>
<accession>A0A9P9Z8G0</accession>
<dbReference type="PIRSF" id="PIRSF000530">
    <property type="entry name" value="Galactokinase"/>
    <property type="match status" value="1"/>
</dbReference>
<organism evidence="14 15">
    <name type="scientific">Rhynchospora breviuscula</name>
    <dbReference type="NCBI Taxonomy" id="2022672"/>
    <lineage>
        <taxon>Eukaryota</taxon>
        <taxon>Viridiplantae</taxon>
        <taxon>Streptophyta</taxon>
        <taxon>Embryophyta</taxon>
        <taxon>Tracheophyta</taxon>
        <taxon>Spermatophyta</taxon>
        <taxon>Magnoliopsida</taxon>
        <taxon>Liliopsida</taxon>
        <taxon>Poales</taxon>
        <taxon>Cyperaceae</taxon>
        <taxon>Cyperoideae</taxon>
        <taxon>Rhynchosporeae</taxon>
        <taxon>Rhynchospora</taxon>
    </lineage>
</organism>
<dbReference type="NCBIfam" id="TIGR00131">
    <property type="entry name" value="gal_kin"/>
    <property type="match status" value="1"/>
</dbReference>
<dbReference type="InterPro" id="IPR013750">
    <property type="entry name" value="GHMP_kinase_C_dom"/>
</dbReference>
<dbReference type="PRINTS" id="PR00473">
    <property type="entry name" value="GALCTOKINASE"/>
</dbReference>
<feature type="domain" description="GHMP kinase C-terminal" evidence="12">
    <location>
        <begin position="320"/>
        <end position="400"/>
    </location>
</feature>
<dbReference type="InterPro" id="IPR006203">
    <property type="entry name" value="GHMP_knse_ATP-bd_CS"/>
</dbReference>
<evidence type="ECO:0000256" key="5">
    <source>
        <dbReference type="ARBA" id="ARBA00022741"/>
    </source>
</evidence>
<dbReference type="InterPro" id="IPR019741">
    <property type="entry name" value="Galactokinase_CS"/>
</dbReference>
<keyword evidence="5" id="KW-0547">Nucleotide-binding</keyword>
<dbReference type="InterPro" id="IPR006206">
    <property type="entry name" value="Mevalonate/galactokinase"/>
</dbReference>